<dbReference type="Gene3D" id="3.40.50.300">
    <property type="entry name" value="P-loop containing nucleotide triphosphate hydrolases"/>
    <property type="match status" value="1"/>
</dbReference>
<dbReference type="SUPFAM" id="SSF52540">
    <property type="entry name" value="P-loop containing nucleoside triphosphate hydrolases"/>
    <property type="match status" value="1"/>
</dbReference>
<dbReference type="GO" id="GO:0003924">
    <property type="term" value="F:GTPase activity"/>
    <property type="evidence" value="ECO:0007669"/>
    <property type="project" value="InterPro"/>
</dbReference>
<comment type="similarity">
    <text evidence="1">Belongs to the small GTPase superfamily. Rab family.</text>
</comment>
<reference evidence="4 5" key="2">
    <citation type="submission" date="2018-11" db="EMBL/GenBank/DDBJ databases">
        <authorList>
            <consortium name="Pathogen Informatics"/>
        </authorList>
    </citation>
    <scope>NUCLEOTIDE SEQUENCE [LARGE SCALE GENOMIC DNA]</scope>
</reference>
<reference evidence="6" key="1">
    <citation type="submission" date="2016-06" db="UniProtKB">
        <authorList>
            <consortium name="WormBaseParasite"/>
        </authorList>
    </citation>
    <scope>IDENTIFICATION</scope>
</reference>
<dbReference type="AlphaFoldDB" id="A0A183J0T0"/>
<dbReference type="EMBL" id="UZAM01012768">
    <property type="protein sequence ID" value="VDP23380.1"/>
    <property type="molecule type" value="Genomic_DNA"/>
</dbReference>
<dbReference type="PROSITE" id="PS51421">
    <property type="entry name" value="RAS"/>
    <property type="match status" value="1"/>
</dbReference>
<organism evidence="6">
    <name type="scientific">Soboliphyme baturini</name>
    <dbReference type="NCBI Taxonomy" id="241478"/>
    <lineage>
        <taxon>Eukaryota</taxon>
        <taxon>Metazoa</taxon>
        <taxon>Ecdysozoa</taxon>
        <taxon>Nematoda</taxon>
        <taxon>Enoplea</taxon>
        <taxon>Dorylaimia</taxon>
        <taxon>Dioctophymatida</taxon>
        <taxon>Dioctophymatoidea</taxon>
        <taxon>Soboliphymatidae</taxon>
        <taxon>Soboliphyme</taxon>
    </lineage>
</organism>
<dbReference type="SMART" id="SM00173">
    <property type="entry name" value="RAS"/>
    <property type="match status" value="1"/>
</dbReference>
<dbReference type="WBParaSite" id="SBAD_0000982401-mRNA-1">
    <property type="protein sequence ID" value="SBAD_0000982401-mRNA-1"/>
    <property type="gene ID" value="SBAD_0000982401"/>
</dbReference>
<evidence type="ECO:0000256" key="2">
    <source>
        <dbReference type="ARBA" id="ARBA00022741"/>
    </source>
</evidence>
<dbReference type="InterPro" id="IPR027417">
    <property type="entry name" value="P-loop_NTPase"/>
</dbReference>
<evidence type="ECO:0000313" key="4">
    <source>
        <dbReference type="EMBL" id="VDP23380.1"/>
    </source>
</evidence>
<dbReference type="SMART" id="SM00175">
    <property type="entry name" value="RAB"/>
    <property type="match status" value="1"/>
</dbReference>
<dbReference type="GO" id="GO:0005525">
    <property type="term" value="F:GTP binding"/>
    <property type="evidence" value="ECO:0007669"/>
    <property type="project" value="InterPro"/>
</dbReference>
<dbReference type="PANTHER" id="PTHR47978">
    <property type="match status" value="1"/>
</dbReference>
<proteinExistence type="inferred from homology"/>
<name>A0A183J0T0_9BILA</name>
<dbReference type="OrthoDB" id="6585768at2759"/>
<accession>A0A183J0T0</accession>
<dbReference type="Proteomes" id="UP000270296">
    <property type="component" value="Unassembled WGS sequence"/>
</dbReference>
<dbReference type="SMART" id="SM00176">
    <property type="entry name" value="RAN"/>
    <property type="match status" value="1"/>
</dbReference>
<dbReference type="FunFam" id="3.40.50.300:FF:001447">
    <property type="entry name" value="Ras-related protein Rab-1B"/>
    <property type="match status" value="1"/>
</dbReference>
<dbReference type="Pfam" id="PF00071">
    <property type="entry name" value="Ras"/>
    <property type="match status" value="1"/>
</dbReference>
<feature type="region of interest" description="Disordered" evidence="3">
    <location>
        <begin position="213"/>
        <end position="235"/>
    </location>
</feature>
<evidence type="ECO:0000313" key="6">
    <source>
        <dbReference type="WBParaSite" id="SBAD_0000982401-mRNA-1"/>
    </source>
</evidence>
<dbReference type="NCBIfam" id="TIGR00231">
    <property type="entry name" value="small_GTP"/>
    <property type="match status" value="1"/>
</dbReference>
<keyword evidence="5" id="KW-1185">Reference proteome</keyword>
<dbReference type="PROSITE" id="PS51419">
    <property type="entry name" value="RAB"/>
    <property type="match status" value="1"/>
</dbReference>
<dbReference type="SMART" id="SM00174">
    <property type="entry name" value="RHO"/>
    <property type="match status" value="1"/>
</dbReference>
<evidence type="ECO:0000256" key="3">
    <source>
        <dbReference type="SAM" id="MobiDB-lite"/>
    </source>
</evidence>
<dbReference type="PRINTS" id="PR00449">
    <property type="entry name" value="RASTRNSFRMNG"/>
</dbReference>
<dbReference type="InterPro" id="IPR001806">
    <property type="entry name" value="Small_GTPase"/>
</dbReference>
<dbReference type="InterPro" id="IPR005225">
    <property type="entry name" value="Small_GTP-bd"/>
</dbReference>
<evidence type="ECO:0000256" key="1">
    <source>
        <dbReference type="ARBA" id="ARBA00006270"/>
    </source>
</evidence>
<keyword evidence="2" id="KW-0547">Nucleotide-binding</keyword>
<evidence type="ECO:0000313" key="5">
    <source>
        <dbReference type="Proteomes" id="UP000270296"/>
    </source>
</evidence>
<gene>
    <name evidence="4" type="ORF">SBAD_LOCUS9478</name>
</gene>
<protein>
    <submittedName>
        <fullName evidence="6">Ras-related protein Rab-28</fullName>
    </submittedName>
</protein>
<sequence>MNDLKEEPLDQEDDEDSTTEHFLKLVVLGDCRVGKTSICSRYVNGQIVKEYRPTVGLDFFSKCVELPGRVLMSLQIWDIGGRTLAGPMLDKYVYGANGAMLVYDMTSEPSFLNLENWIAQLVEFTSGQPKAPILMLIGNKSDQEYMRAIKMERHLKFAEKYRMLNFLVSAKLGDGLTLPFITMGSEILGIPLTSSDVEQSIAVVRAELPFDNRGSHSNGARTRRKTTQSNVCCMQ</sequence>